<reference evidence="2 3" key="1">
    <citation type="submission" date="2016-10" db="EMBL/GenBank/DDBJ databases">
        <authorList>
            <person name="Varghese N."/>
            <person name="Submissions S."/>
        </authorList>
    </citation>
    <scope>NUCLEOTIDE SEQUENCE [LARGE SCALE GENOMIC DNA]</scope>
    <source>
        <strain evidence="2 3">PL 12/M</strain>
    </source>
</reference>
<dbReference type="InterPro" id="IPR016181">
    <property type="entry name" value="Acyl_CoA_acyltransferase"/>
</dbReference>
<comment type="caution">
    <text evidence="2">The sequence shown here is derived from an EMBL/GenBank/DDBJ whole genome shotgun (WGS) entry which is preliminary data.</text>
</comment>
<dbReference type="GO" id="GO:0016747">
    <property type="term" value="F:acyltransferase activity, transferring groups other than amino-acyl groups"/>
    <property type="evidence" value="ECO:0007669"/>
    <property type="project" value="InterPro"/>
</dbReference>
<dbReference type="Pfam" id="PF00583">
    <property type="entry name" value="Acetyltransf_1"/>
    <property type="match status" value="1"/>
</dbReference>
<feature type="domain" description="N-acetyltransferase" evidence="1">
    <location>
        <begin position="1"/>
        <end position="136"/>
    </location>
</feature>
<protein>
    <submittedName>
        <fullName evidence="2">Acetyltransferase (GNAT) family protein</fullName>
    </submittedName>
</protein>
<dbReference type="AlphaFoldDB" id="A0A7Z7AY62"/>
<accession>A0A7Z7AY62</accession>
<dbReference type="CDD" id="cd04301">
    <property type="entry name" value="NAT_SF"/>
    <property type="match status" value="1"/>
</dbReference>
<dbReference type="Proteomes" id="UP000199259">
    <property type="component" value="Unassembled WGS sequence"/>
</dbReference>
<name>A0A7Z7AY62_9EURY</name>
<evidence type="ECO:0000259" key="1">
    <source>
        <dbReference type="PROSITE" id="PS51186"/>
    </source>
</evidence>
<dbReference type="PROSITE" id="PS51186">
    <property type="entry name" value="GNAT"/>
    <property type="match status" value="1"/>
</dbReference>
<keyword evidence="3" id="KW-1185">Reference proteome</keyword>
<organism evidence="2 3">
    <name type="scientific">Methanolobus vulcani</name>
    <dbReference type="NCBI Taxonomy" id="38026"/>
    <lineage>
        <taxon>Archaea</taxon>
        <taxon>Methanobacteriati</taxon>
        <taxon>Methanobacteriota</taxon>
        <taxon>Stenosarchaea group</taxon>
        <taxon>Methanomicrobia</taxon>
        <taxon>Methanosarcinales</taxon>
        <taxon>Methanosarcinaceae</taxon>
        <taxon>Methanolobus</taxon>
    </lineage>
</organism>
<evidence type="ECO:0000313" key="2">
    <source>
        <dbReference type="EMBL" id="SDG16082.1"/>
    </source>
</evidence>
<dbReference type="EMBL" id="FNCA01000008">
    <property type="protein sequence ID" value="SDG16082.1"/>
    <property type="molecule type" value="Genomic_DNA"/>
</dbReference>
<dbReference type="Gene3D" id="3.40.630.30">
    <property type="match status" value="1"/>
</dbReference>
<keyword evidence="2" id="KW-0808">Transferase</keyword>
<proteinExistence type="predicted"/>
<dbReference type="SUPFAM" id="SSF55729">
    <property type="entry name" value="Acyl-CoA N-acyltransferases (Nat)"/>
    <property type="match status" value="1"/>
</dbReference>
<evidence type="ECO:0000313" key="3">
    <source>
        <dbReference type="Proteomes" id="UP000199259"/>
    </source>
</evidence>
<sequence length="136" mass="15348">MIIRKARLSDENQIKKLLKSIPGVWQELWRENVVEIVLRSSGGNVLVAEENETIIGFASFHDCGFRAYLSELVIAKSEQNKRIGMKLLQEGERMLSSQGCHLVIGDIFPPAISFYEKNGWKCPSSVLLSKLLNDID</sequence>
<gene>
    <name evidence="2" type="ORF">SAMN04488589_2314</name>
</gene>
<dbReference type="InterPro" id="IPR000182">
    <property type="entry name" value="GNAT_dom"/>
</dbReference>